<keyword evidence="1" id="KW-0472">Membrane</keyword>
<feature type="transmembrane region" description="Helical" evidence="1">
    <location>
        <begin position="88"/>
        <end position="107"/>
    </location>
</feature>
<evidence type="ECO:0000313" key="3">
    <source>
        <dbReference type="Proteomes" id="UP000270205"/>
    </source>
</evidence>
<reference evidence="2 3" key="1">
    <citation type="submission" date="2018-11" db="EMBL/GenBank/DDBJ databases">
        <authorList>
            <consortium name="Pathogen Informatics"/>
        </authorList>
    </citation>
    <scope>NUCLEOTIDE SEQUENCE [LARGE SCALE GENOMIC DNA]</scope>
    <source>
        <strain evidence="2 3">NCTC12929</strain>
    </source>
</reference>
<gene>
    <name evidence="2" type="ORF">NCTC12929_01310</name>
</gene>
<dbReference type="RefSeq" id="WP_125151242.1">
    <property type="nucleotide sequence ID" value="NZ_UYIV01000001.1"/>
</dbReference>
<protein>
    <submittedName>
        <fullName evidence="2">Uncharacterized protein</fullName>
    </submittedName>
</protein>
<dbReference type="Gene3D" id="3.90.228.10">
    <property type="match status" value="1"/>
</dbReference>
<keyword evidence="1" id="KW-1133">Transmembrane helix</keyword>
<sequence length="278" mass="32971">MLNSIQYHLQKPWRNALKRPSKSLAFFNKYFGWIGVLCRFVLYLLLTPIRFVNAVFYNIFIYGLWSIRDNLLDVCVPKIGGMRHKSGIKYAFFWFFGFPFRLIKYIWMGMLQLIEGIIFVVVDTLIPTLSLYHGTNLESSISISKPGKWLVGNGNYAGSGIYFTMDKRVAQHYAGRSSNPVLIKARVTLGRVKNLSLAPKHVLDYVKYDGDKITEWSINNGYTSVEWWRKDEQWWEYCLVSKNRGNYVRTWRIRVLYIYNLRKKKYERIWGGKKYWLF</sequence>
<proteinExistence type="predicted"/>
<accession>A0A7Z8YR56</accession>
<dbReference type="AlphaFoldDB" id="A0A7Z8YR56"/>
<dbReference type="SUPFAM" id="SSF56399">
    <property type="entry name" value="ADP-ribosylation"/>
    <property type="match status" value="1"/>
</dbReference>
<dbReference type="Proteomes" id="UP000270205">
    <property type="component" value="Unassembled WGS sequence"/>
</dbReference>
<name>A0A7Z8YR56_9FLAO</name>
<evidence type="ECO:0000256" key="1">
    <source>
        <dbReference type="SAM" id="Phobius"/>
    </source>
</evidence>
<organism evidence="2 3">
    <name type="scientific">Bergeyella zoohelcum</name>
    <dbReference type="NCBI Taxonomy" id="1015"/>
    <lineage>
        <taxon>Bacteria</taxon>
        <taxon>Pseudomonadati</taxon>
        <taxon>Bacteroidota</taxon>
        <taxon>Flavobacteriia</taxon>
        <taxon>Flavobacteriales</taxon>
        <taxon>Weeksellaceae</taxon>
        <taxon>Bergeyella</taxon>
    </lineage>
</organism>
<comment type="caution">
    <text evidence="2">The sequence shown here is derived from an EMBL/GenBank/DDBJ whole genome shotgun (WGS) entry which is preliminary data.</text>
</comment>
<dbReference type="EMBL" id="UYIV01000001">
    <property type="protein sequence ID" value="VDH04173.1"/>
    <property type="molecule type" value="Genomic_DNA"/>
</dbReference>
<evidence type="ECO:0000313" key="2">
    <source>
        <dbReference type="EMBL" id="VDH04173.1"/>
    </source>
</evidence>
<keyword evidence="1" id="KW-0812">Transmembrane</keyword>
<feature type="transmembrane region" description="Helical" evidence="1">
    <location>
        <begin position="24"/>
        <end position="45"/>
    </location>
</feature>